<dbReference type="InterPro" id="IPR000182">
    <property type="entry name" value="GNAT_dom"/>
</dbReference>
<dbReference type="EMBL" id="QEYD01000011">
    <property type="protein sequence ID" value="PWE27370.1"/>
    <property type="molecule type" value="Genomic_DNA"/>
</dbReference>
<proteinExistence type="predicted"/>
<keyword evidence="2" id="KW-0808">Transferase</keyword>
<dbReference type="RefSeq" id="WP_109534560.1">
    <property type="nucleotide sequence ID" value="NZ_CAXPUO010000063.1"/>
</dbReference>
<dbReference type="GeneID" id="94366607"/>
<gene>
    <name evidence="2" type="ORF">C4N9_17070</name>
</gene>
<sequence>MNEAATPFATPAVPVLVTERLVLSAPVLADFEHAAAYHASDRAVWEGGPHHRHHAWRIWAADVALWMLKGYGPFRVADRETGDWVGEVGIYHGDEFPEPELGWMVAPQAEGRGIAREAAGAVMDWARKTFGWDDIVNIIDPKNQRSLALALRLGGRVDARRPGIDAGDVVIVHDLRGRG</sequence>
<organism evidence="2 3">
    <name type="scientific">Pararhodobacter marinus</name>
    <dbReference type="NCBI Taxonomy" id="2184063"/>
    <lineage>
        <taxon>Bacteria</taxon>
        <taxon>Pseudomonadati</taxon>
        <taxon>Pseudomonadota</taxon>
        <taxon>Alphaproteobacteria</taxon>
        <taxon>Rhodobacterales</taxon>
        <taxon>Paracoccaceae</taxon>
        <taxon>Pararhodobacter</taxon>
    </lineage>
</organism>
<dbReference type="InterPro" id="IPR051531">
    <property type="entry name" value="N-acetyltransferase"/>
</dbReference>
<dbReference type="GO" id="GO:0016747">
    <property type="term" value="F:acyltransferase activity, transferring groups other than amino-acyl groups"/>
    <property type="evidence" value="ECO:0007669"/>
    <property type="project" value="InterPro"/>
</dbReference>
<feature type="domain" description="N-acetyltransferase" evidence="1">
    <location>
        <begin position="15"/>
        <end position="176"/>
    </location>
</feature>
<name>A0A2U2C662_9RHOB</name>
<dbReference type="OrthoDB" id="6293260at2"/>
<dbReference type="PANTHER" id="PTHR43792">
    <property type="entry name" value="GNAT FAMILY, PUTATIVE (AFU_ORTHOLOGUE AFUA_3G00765)-RELATED-RELATED"/>
    <property type="match status" value="1"/>
</dbReference>
<dbReference type="InterPro" id="IPR016181">
    <property type="entry name" value="Acyl_CoA_acyltransferase"/>
</dbReference>
<reference evidence="2 3" key="1">
    <citation type="submission" date="2018-05" db="EMBL/GenBank/DDBJ databases">
        <title>Pararhodobacter marina sp. nov., isolated from deep-sea water of the Indian Ocean.</title>
        <authorList>
            <person name="Lai Q.Sr."/>
            <person name="Liu X."/>
            <person name="Shao Z."/>
        </authorList>
    </citation>
    <scope>NUCLEOTIDE SEQUENCE [LARGE SCALE GENOMIC DNA]</scope>
    <source>
        <strain evidence="2 3">CIC4N-9</strain>
    </source>
</reference>
<keyword evidence="3" id="KW-1185">Reference proteome</keyword>
<dbReference type="Gene3D" id="3.40.630.30">
    <property type="match status" value="1"/>
</dbReference>
<evidence type="ECO:0000313" key="3">
    <source>
        <dbReference type="Proteomes" id="UP000244940"/>
    </source>
</evidence>
<comment type="caution">
    <text evidence="2">The sequence shown here is derived from an EMBL/GenBank/DDBJ whole genome shotgun (WGS) entry which is preliminary data.</text>
</comment>
<dbReference type="SUPFAM" id="SSF55729">
    <property type="entry name" value="Acyl-CoA N-acyltransferases (Nat)"/>
    <property type="match status" value="1"/>
</dbReference>
<evidence type="ECO:0000259" key="1">
    <source>
        <dbReference type="PROSITE" id="PS51186"/>
    </source>
</evidence>
<dbReference type="AlphaFoldDB" id="A0A2U2C662"/>
<dbReference type="PROSITE" id="PS51186">
    <property type="entry name" value="GNAT"/>
    <property type="match status" value="1"/>
</dbReference>
<dbReference type="Proteomes" id="UP000244940">
    <property type="component" value="Unassembled WGS sequence"/>
</dbReference>
<dbReference type="Pfam" id="PF13302">
    <property type="entry name" value="Acetyltransf_3"/>
    <property type="match status" value="1"/>
</dbReference>
<protein>
    <submittedName>
        <fullName evidence="2">N-acetyltransferase</fullName>
    </submittedName>
</protein>
<accession>A0A2U2C662</accession>
<dbReference type="PANTHER" id="PTHR43792:SF16">
    <property type="entry name" value="N-ACETYLTRANSFERASE DOMAIN-CONTAINING PROTEIN"/>
    <property type="match status" value="1"/>
</dbReference>
<evidence type="ECO:0000313" key="2">
    <source>
        <dbReference type="EMBL" id="PWE27370.1"/>
    </source>
</evidence>